<reference evidence="1" key="1">
    <citation type="submission" date="2014-09" db="EMBL/GenBank/DDBJ databases">
        <authorList>
            <person name="Magalhaes I.L.F."/>
            <person name="Oliveira U."/>
            <person name="Santos F.R."/>
            <person name="Vidigal T.H.D.A."/>
            <person name="Brescovit A.D."/>
            <person name="Santos A.J."/>
        </authorList>
    </citation>
    <scope>NUCLEOTIDE SEQUENCE</scope>
    <source>
        <tissue evidence="1">Shoot tissue taken approximately 20 cm above the soil surface</tissue>
    </source>
</reference>
<dbReference type="AlphaFoldDB" id="A0A0A9CS93"/>
<sequence length="20" mass="2222">MPSCSLVVLCYSLLLPILAW</sequence>
<reference evidence="1" key="2">
    <citation type="journal article" date="2015" name="Data Brief">
        <title>Shoot transcriptome of the giant reed, Arundo donax.</title>
        <authorList>
            <person name="Barrero R.A."/>
            <person name="Guerrero F.D."/>
            <person name="Moolhuijzen P."/>
            <person name="Goolsby J.A."/>
            <person name="Tidwell J."/>
            <person name="Bellgard S.E."/>
            <person name="Bellgard M.I."/>
        </authorList>
    </citation>
    <scope>NUCLEOTIDE SEQUENCE</scope>
    <source>
        <tissue evidence="1">Shoot tissue taken approximately 20 cm above the soil surface</tissue>
    </source>
</reference>
<proteinExistence type="predicted"/>
<name>A0A0A9CS93_ARUDO</name>
<protein>
    <submittedName>
        <fullName evidence="1">Uncharacterized protein</fullName>
    </submittedName>
</protein>
<organism evidence="1">
    <name type="scientific">Arundo donax</name>
    <name type="common">Giant reed</name>
    <name type="synonym">Donax arundinaceus</name>
    <dbReference type="NCBI Taxonomy" id="35708"/>
    <lineage>
        <taxon>Eukaryota</taxon>
        <taxon>Viridiplantae</taxon>
        <taxon>Streptophyta</taxon>
        <taxon>Embryophyta</taxon>
        <taxon>Tracheophyta</taxon>
        <taxon>Spermatophyta</taxon>
        <taxon>Magnoliopsida</taxon>
        <taxon>Liliopsida</taxon>
        <taxon>Poales</taxon>
        <taxon>Poaceae</taxon>
        <taxon>PACMAD clade</taxon>
        <taxon>Arundinoideae</taxon>
        <taxon>Arundineae</taxon>
        <taxon>Arundo</taxon>
    </lineage>
</organism>
<dbReference type="EMBL" id="GBRH01223523">
    <property type="protein sequence ID" value="JAD74372.1"/>
    <property type="molecule type" value="Transcribed_RNA"/>
</dbReference>
<evidence type="ECO:0000313" key="1">
    <source>
        <dbReference type="EMBL" id="JAD74372.1"/>
    </source>
</evidence>
<accession>A0A0A9CS93</accession>